<organism evidence="1 2">
    <name type="scientific">Halocaridina rubra</name>
    <name type="common">Hawaiian red shrimp</name>
    <dbReference type="NCBI Taxonomy" id="373956"/>
    <lineage>
        <taxon>Eukaryota</taxon>
        <taxon>Metazoa</taxon>
        <taxon>Ecdysozoa</taxon>
        <taxon>Arthropoda</taxon>
        <taxon>Crustacea</taxon>
        <taxon>Multicrustacea</taxon>
        <taxon>Malacostraca</taxon>
        <taxon>Eumalacostraca</taxon>
        <taxon>Eucarida</taxon>
        <taxon>Decapoda</taxon>
        <taxon>Pleocyemata</taxon>
        <taxon>Caridea</taxon>
        <taxon>Atyoidea</taxon>
        <taxon>Atyidae</taxon>
        <taxon>Halocaridina</taxon>
    </lineage>
</organism>
<accession>A0AAN8WRG2</accession>
<keyword evidence="2" id="KW-1185">Reference proteome</keyword>
<dbReference type="Proteomes" id="UP001381693">
    <property type="component" value="Unassembled WGS sequence"/>
</dbReference>
<evidence type="ECO:0000313" key="2">
    <source>
        <dbReference type="Proteomes" id="UP001381693"/>
    </source>
</evidence>
<proteinExistence type="predicted"/>
<sequence length="97" mass="11207">MTTRMSNNRFPYLKETKLIKKPKEREKTAPTCTPPRKSYSAAALKANLGQYKSRKIKVIKGRVIKKNAQPHEYVCTEISHMEIDALHALDRPDKVRL</sequence>
<reference evidence="1 2" key="1">
    <citation type="submission" date="2023-11" db="EMBL/GenBank/DDBJ databases">
        <title>Halocaridina rubra genome assembly.</title>
        <authorList>
            <person name="Smith C."/>
        </authorList>
    </citation>
    <scope>NUCLEOTIDE SEQUENCE [LARGE SCALE GENOMIC DNA]</scope>
    <source>
        <strain evidence="1">EP-1</strain>
        <tissue evidence="1">Whole</tissue>
    </source>
</reference>
<evidence type="ECO:0000313" key="1">
    <source>
        <dbReference type="EMBL" id="KAK7070857.1"/>
    </source>
</evidence>
<protein>
    <submittedName>
        <fullName evidence="1">Uncharacterized protein</fullName>
    </submittedName>
</protein>
<comment type="caution">
    <text evidence="1">The sequence shown here is derived from an EMBL/GenBank/DDBJ whole genome shotgun (WGS) entry which is preliminary data.</text>
</comment>
<dbReference type="EMBL" id="JAXCGZ010015214">
    <property type="protein sequence ID" value="KAK7070857.1"/>
    <property type="molecule type" value="Genomic_DNA"/>
</dbReference>
<gene>
    <name evidence="1" type="ORF">SK128_004848</name>
</gene>
<dbReference type="AlphaFoldDB" id="A0AAN8WRG2"/>
<name>A0AAN8WRG2_HALRR</name>